<keyword evidence="11" id="KW-1185">Reference proteome</keyword>
<dbReference type="GO" id="GO:0015385">
    <property type="term" value="F:sodium:proton antiporter activity"/>
    <property type="evidence" value="ECO:0007669"/>
    <property type="project" value="TreeGrafter"/>
</dbReference>
<dbReference type="PIRSF" id="PIRSF028784">
    <property type="entry name" value="MrpF"/>
    <property type="match status" value="1"/>
</dbReference>
<dbReference type="Proteomes" id="UP000031433">
    <property type="component" value="Unassembled WGS sequence"/>
</dbReference>
<feature type="transmembrane region" description="Helical" evidence="9">
    <location>
        <begin position="6"/>
        <end position="24"/>
    </location>
</feature>
<evidence type="ECO:0000256" key="4">
    <source>
        <dbReference type="ARBA" id="ARBA00022475"/>
    </source>
</evidence>
<evidence type="ECO:0000313" key="11">
    <source>
        <dbReference type="Proteomes" id="UP000031433"/>
    </source>
</evidence>
<keyword evidence="6 9" id="KW-1133">Transmembrane helix</keyword>
<evidence type="ECO:0000256" key="6">
    <source>
        <dbReference type="ARBA" id="ARBA00022989"/>
    </source>
</evidence>
<comment type="caution">
    <text evidence="10">The sequence shown here is derived from an EMBL/GenBank/DDBJ whole genome shotgun (WGS) entry which is preliminary data.</text>
</comment>
<evidence type="ECO:0000313" key="10">
    <source>
        <dbReference type="EMBL" id="KIE41752.1"/>
    </source>
</evidence>
<comment type="subcellular location">
    <subcellularLocation>
        <location evidence="1 8">Cell membrane</location>
        <topology evidence="1 8">Multi-pass membrane protein</topology>
    </subcellularLocation>
</comment>
<keyword evidence="4 8" id="KW-1003">Cell membrane</keyword>
<keyword evidence="8" id="KW-0406">Ion transport</keyword>
<evidence type="ECO:0000256" key="8">
    <source>
        <dbReference type="PIRNR" id="PIRNR028784"/>
    </source>
</evidence>
<comment type="similarity">
    <text evidence="2 8">Belongs to the CPA3 antiporters (TC 2.A.63) subunit F family.</text>
</comment>
<dbReference type="EMBL" id="JXBL01000001">
    <property type="protein sequence ID" value="KIE41752.1"/>
    <property type="molecule type" value="Genomic_DNA"/>
</dbReference>
<dbReference type="RefSeq" id="WP_039643674.1">
    <property type="nucleotide sequence ID" value="NZ_JXBL01000001.1"/>
</dbReference>
<dbReference type="PANTHER" id="PTHR34702">
    <property type="entry name" value="NA(+)/H(+) ANTIPORTER SUBUNIT F1"/>
    <property type="match status" value="1"/>
</dbReference>
<dbReference type="Pfam" id="PF04066">
    <property type="entry name" value="MrpF_PhaF"/>
    <property type="match status" value="1"/>
</dbReference>
<protein>
    <submittedName>
        <fullName evidence="10">Cation:proton antiporter</fullName>
    </submittedName>
</protein>
<evidence type="ECO:0000256" key="3">
    <source>
        <dbReference type="ARBA" id="ARBA00022448"/>
    </source>
</evidence>
<feature type="transmembrane region" description="Helical" evidence="9">
    <location>
        <begin position="62"/>
        <end position="84"/>
    </location>
</feature>
<feature type="transmembrane region" description="Helical" evidence="9">
    <location>
        <begin position="36"/>
        <end position="56"/>
    </location>
</feature>
<evidence type="ECO:0000256" key="5">
    <source>
        <dbReference type="ARBA" id="ARBA00022692"/>
    </source>
</evidence>
<keyword evidence="7 8" id="KW-0472">Membrane</keyword>
<dbReference type="GO" id="GO:0005886">
    <property type="term" value="C:plasma membrane"/>
    <property type="evidence" value="ECO:0007669"/>
    <property type="project" value="UniProtKB-SubCell"/>
</dbReference>
<sequence length="91" mass="9433">MTLDAFVSYVVLPLLGGGIVLAFVRLVRGPSLPDRVVALDLMATLIIALSAAYAVATGQHAYLDAAIVLALVIFLGTVAFAYYLHRSGGGA</sequence>
<evidence type="ECO:0000256" key="7">
    <source>
        <dbReference type="ARBA" id="ARBA00023136"/>
    </source>
</evidence>
<dbReference type="PANTHER" id="PTHR34702:SF1">
    <property type="entry name" value="NA(+)_H(+) ANTIPORTER SUBUNIT F"/>
    <property type="match status" value="1"/>
</dbReference>
<organism evidence="10 11">
    <name type="scientific">Geobacter soli</name>
    <dbReference type="NCBI Taxonomy" id="1510391"/>
    <lineage>
        <taxon>Bacteria</taxon>
        <taxon>Pseudomonadati</taxon>
        <taxon>Thermodesulfobacteriota</taxon>
        <taxon>Desulfuromonadia</taxon>
        <taxon>Geobacterales</taxon>
        <taxon>Geobacteraceae</taxon>
        <taxon>Geobacter</taxon>
    </lineage>
</organism>
<evidence type="ECO:0000256" key="2">
    <source>
        <dbReference type="ARBA" id="ARBA00009212"/>
    </source>
</evidence>
<evidence type="ECO:0000256" key="1">
    <source>
        <dbReference type="ARBA" id="ARBA00004651"/>
    </source>
</evidence>
<evidence type="ECO:0000256" key="9">
    <source>
        <dbReference type="SAM" id="Phobius"/>
    </source>
</evidence>
<keyword evidence="3 8" id="KW-0813">Transport</keyword>
<gene>
    <name evidence="10" type="ORF">SE37_03465</name>
</gene>
<dbReference type="AlphaFoldDB" id="A0A0C1QM95"/>
<keyword evidence="5 9" id="KW-0812">Transmembrane</keyword>
<dbReference type="NCBIfam" id="NF009243">
    <property type="entry name" value="PRK12599.1-2"/>
    <property type="match status" value="1"/>
</dbReference>
<reference evidence="10 11" key="1">
    <citation type="submission" date="2015-01" db="EMBL/GenBank/DDBJ databases">
        <title>Genome sequence of the anaerobic bacterium Geobacter soli GSS01, a dissimilatory Fe(III) reducer from soil.</title>
        <authorList>
            <person name="Yang G."/>
            <person name="Zhou S."/>
        </authorList>
    </citation>
    <scope>NUCLEOTIDE SEQUENCE [LARGE SCALE GENOMIC DNA]</scope>
    <source>
        <strain evidence="10 11">GSS01</strain>
    </source>
</reference>
<proteinExistence type="inferred from homology"/>
<keyword evidence="8" id="KW-0050">Antiport</keyword>
<dbReference type="InterPro" id="IPR007208">
    <property type="entry name" value="MrpF/PhaF-like"/>
</dbReference>
<accession>A0A0C1QM95</accession>
<name>A0A0C1QM95_9BACT</name>